<protein>
    <submittedName>
        <fullName evidence="4">Methyltransferase domain-containing protein</fullName>
    </submittedName>
</protein>
<organism evidence="4 5">
    <name type="scientific">Alkalispirochaeta americana</name>
    <dbReference type="NCBI Taxonomy" id="159291"/>
    <lineage>
        <taxon>Bacteria</taxon>
        <taxon>Pseudomonadati</taxon>
        <taxon>Spirochaetota</taxon>
        <taxon>Spirochaetia</taxon>
        <taxon>Spirochaetales</taxon>
        <taxon>Spirochaetaceae</taxon>
        <taxon>Alkalispirochaeta</taxon>
    </lineage>
</organism>
<dbReference type="Proteomes" id="UP000186400">
    <property type="component" value="Unassembled WGS sequence"/>
</dbReference>
<proteinExistence type="predicted"/>
<accession>A0A1N6YBT2</accession>
<dbReference type="Pfam" id="PF13649">
    <property type="entry name" value="Methyltransf_25"/>
    <property type="match status" value="1"/>
</dbReference>
<sequence>MNRSVWNERYQAGHGSLTAPPVEPLRAFAERLTPGYALDLACGAGRNALYLASQGWNVTGVDFSDVALTVARERSPDISDRVTWEEADLRAYAPREGFYDLVVITYLHVPREELRCVFSTAERALKTGGLLYFLGHHRNNISRGTGSPRHADVAHVPAEILPMIPWCTIISAREEARPPDHDRGGSGREQQIDSLVIGQKRS</sequence>
<evidence type="ECO:0000259" key="3">
    <source>
        <dbReference type="Pfam" id="PF13649"/>
    </source>
</evidence>
<dbReference type="GO" id="GO:0032259">
    <property type="term" value="P:methylation"/>
    <property type="evidence" value="ECO:0007669"/>
    <property type="project" value="UniProtKB-KW"/>
</dbReference>
<keyword evidence="5" id="KW-1185">Reference proteome</keyword>
<evidence type="ECO:0000256" key="1">
    <source>
        <dbReference type="ARBA" id="ARBA00022679"/>
    </source>
</evidence>
<dbReference type="RefSeq" id="WP_159438822.1">
    <property type="nucleotide sequence ID" value="NZ_FTMS01000047.1"/>
</dbReference>
<dbReference type="AlphaFoldDB" id="A0A1N6YBT2"/>
<keyword evidence="4" id="KW-0489">Methyltransferase</keyword>
<feature type="domain" description="Methyltransferase" evidence="3">
    <location>
        <begin position="38"/>
        <end position="129"/>
    </location>
</feature>
<dbReference type="Gene3D" id="3.40.50.150">
    <property type="entry name" value="Vaccinia Virus protein VP39"/>
    <property type="match status" value="1"/>
</dbReference>
<dbReference type="InterPro" id="IPR029063">
    <property type="entry name" value="SAM-dependent_MTases_sf"/>
</dbReference>
<dbReference type="OrthoDB" id="9786503at2"/>
<dbReference type="CDD" id="cd02440">
    <property type="entry name" value="AdoMet_MTases"/>
    <property type="match status" value="1"/>
</dbReference>
<gene>
    <name evidence="4" type="ORF">SAMN05920897_1472</name>
</gene>
<dbReference type="STRING" id="159291.SAMN05920897_1472"/>
<feature type="region of interest" description="Disordered" evidence="2">
    <location>
        <begin position="176"/>
        <end position="202"/>
    </location>
</feature>
<evidence type="ECO:0000313" key="4">
    <source>
        <dbReference type="EMBL" id="SIR11966.1"/>
    </source>
</evidence>
<evidence type="ECO:0000256" key="2">
    <source>
        <dbReference type="SAM" id="MobiDB-lite"/>
    </source>
</evidence>
<dbReference type="SUPFAM" id="SSF53335">
    <property type="entry name" value="S-adenosyl-L-methionine-dependent methyltransferases"/>
    <property type="match status" value="1"/>
</dbReference>
<dbReference type="EMBL" id="FTMS01000047">
    <property type="protein sequence ID" value="SIR11966.1"/>
    <property type="molecule type" value="Genomic_DNA"/>
</dbReference>
<reference evidence="4 5" key="1">
    <citation type="submission" date="2017-01" db="EMBL/GenBank/DDBJ databases">
        <authorList>
            <person name="Mah S.A."/>
            <person name="Swanson W.J."/>
            <person name="Moy G.W."/>
            <person name="Vacquier V.D."/>
        </authorList>
    </citation>
    <scope>NUCLEOTIDE SEQUENCE [LARGE SCALE GENOMIC DNA]</scope>
    <source>
        <strain evidence="4 5">ASpG1</strain>
    </source>
</reference>
<dbReference type="InterPro" id="IPR041698">
    <property type="entry name" value="Methyltransf_25"/>
</dbReference>
<dbReference type="PANTHER" id="PTHR43861">
    <property type="entry name" value="TRANS-ACONITATE 2-METHYLTRANSFERASE-RELATED"/>
    <property type="match status" value="1"/>
</dbReference>
<evidence type="ECO:0000313" key="5">
    <source>
        <dbReference type="Proteomes" id="UP000186400"/>
    </source>
</evidence>
<feature type="compositionally biased region" description="Basic and acidic residues" evidence="2">
    <location>
        <begin position="176"/>
        <end position="186"/>
    </location>
</feature>
<name>A0A1N6YBT2_9SPIO</name>
<dbReference type="GO" id="GO:0008168">
    <property type="term" value="F:methyltransferase activity"/>
    <property type="evidence" value="ECO:0007669"/>
    <property type="project" value="UniProtKB-KW"/>
</dbReference>
<keyword evidence="1 4" id="KW-0808">Transferase</keyword>